<dbReference type="Gene3D" id="1.20.1550.10">
    <property type="entry name" value="DsbB-like"/>
    <property type="match status" value="1"/>
</dbReference>
<evidence type="ECO:0000256" key="1">
    <source>
        <dbReference type="ARBA" id="ARBA00004429"/>
    </source>
</evidence>
<feature type="transmembrane region" description="Helical" evidence="14">
    <location>
        <begin position="12"/>
        <end position="31"/>
    </location>
</feature>
<feature type="transmembrane region" description="Helical" evidence="14">
    <location>
        <begin position="43"/>
        <end position="61"/>
    </location>
</feature>
<dbReference type="AlphaFoldDB" id="A0A381N7I4"/>
<dbReference type="InterPro" id="IPR003752">
    <property type="entry name" value="DiS_bond_form_DsbB/BdbC"/>
</dbReference>
<organism evidence="15">
    <name type="scientific">marine metagenome</name>
    <dbReference type="NCBI Taxonomy" id="408172"/>
    <lineage>
        <taxon>unclassified sequences</taxon>
        <taxon>metagenomes</taxon>
        <taxon>ecological metagenomes</taxon>
    </lineage>
</organism>
<comment type="subcellular location">
    <subcellularLocation>
        <location evidence="1">Cell inner membrane</location>
        <topology evidence="1">Multi-pass membrane protein</topology>
    </subcellularLocation>
</comment>
<evidence type="ECO:0000256" key="14">
    <source>
        <dbReference type="SAM" id="Phobius"/>
    </source>
</evidence>
<evidence type="ECO:0000256" key="3">
    <source>
        <dbReference type="ARBA" id="ARBA00022448"/>
    </source>
</evidence>
<dbReference type="Pfam" id="PF02600">
    <property type="entry name" value="DsbB"/>
    <property type="match status" value="1"/>
</dbReference>
<evidence type="ECO:0000313" key="15">
    <source>
        <dbReference type="EMBL" id="SUZ49618.1"/>
    </source>
</evidence>
<dbReference type="GO" id="GO:0006457">
    <property type="term" value="P:protein folding"/>
    <property type="evidence" value="ECO:0007669"/>
    <property type="project" value="InterPro"/>
</dbReference>
<evidence type="ECO:0000256" key="11">
    <source>
        <dbReference type="ARBA" id="ARBA00023157"/>
    </source>
</evidence>
<keyword evidence="5" id="KW-0997">Cell inner membrane</keyword>
<keyword evidence="7" id="KW-0249">Electron transport</keyword>
<keyword evidence="12" id="KW-0143">Chaperone</keyword>
<evidence type="ECO:0000256" key="7">
    <source>
        <dbReference type="ARBA" id="ARBA00022982"/>
    </source>
</evidence>
<feature type="transmembrane region" description="Helical" evidence="14">
    <location>
        <begin position="73"/>
        <end position="93"/>
    </location>
</feature>
<evidence type="ECO:0008006" key="16">
    <source>
        <dbReference type="Google" id="ProtNLM"/>
    </source>
</evidence>
<name>A0A381N7I4_9ZZZZ</name>
<dbReference type="InterPro" id="IPR023380">
    <property type="entry name" value="DsbB-like_sf"/>
</dbReference>
<evidence type="ECO:0000256" key="8">
    <source>
        <dbReference type="ARBA" id="ARBA00022989"/>
    </source>
</evidence>
<reference evidence="15" key="1">
    <citation type="submission" date="2018-05" db="EMBL/GenBank/DDBJ databases">
        <authorList>
            <person name="Lanie J.A."/>
            <person name="Ng W.-L."/>
            <person name="Kazmierczak K.M."/>
            <person name="Andrzejewski T.M."/>
            <person name="Davidsen T.M."/>
            <person name="Wayne K.J."/>
            <person name="Tettelin H."/>
            <person name="Glass J.I."/>
            <person name="Rusch D."/>
            <person name="Podicherti R."/>
            <person name="Tsui H.-C.T."/>
            <person name="Winkler M.E."/>
        </authorList>
    </citation>
    <scope>NUCLEOTIDE SEQUENCE</scope>
</reference>
<dbReference type="PANTHER" id="PTHR36570">
    <property type="entry name" value="DISULFIDE BOND FORMATION PROTEIN B"/>
    <property type="match status" value="1"/>
</dbReference>
<dbReference type="GO" id="GO:0015035">
    <property type="term" value="F:protein-disulfide reductase activity"/>
    <property type="evidence" value="ECO:0007669"/>
    <property type="project" value="InterPro"/>
</dbReference>
<accession>A0A381N7I4</accession>
<dbReference type="PANTHER" id="PTHR36570:SF3">
    <property type="entry name" value="DISULFIDE BOND FORMATION PROTEIN B"/>
    <property type="match status" value="1"/>
</dbReference>
<evidence type="ECO:0000256" key="6">
    <source>
        <dbReference type="ARBA" id="ARBA00022692"/>
    </source>
</evidence>
<evidence type="ECO:0000256" key="2">
    <source>
        <dbReference type="ARBA" id="ARBA00008823"/>
    </source>
</evidence>
<keyword evidence="6 14" id="KW-0812">Transmembrane</keyword>
<dbReference type="GO" id="GO:0005886">
    <property type="term" value="C:plasma membrane"/>
    <property type="evidence" value="ECO:0007669"/>
    <property type="project" value="UniProtKB-SubCell"/>
</dbReference>
<keyword evidence="4" id="KW-1003">Cell membrane</keyword>
<evidence type="ECO:0000256" key="4">
    <source>
        <dbReference type="ARBA" id="ARBA00022475"/>
    </source>
</evidence>
<keyword evidence="11" id="KW-1015">Disulfide bond</keyword>
<dbReference type="EMBL" id="UINC01000126">
    <property type="protein sequence ID" value="SUZ49618.1"/>
    <property type="molecule type" value="Genomic_DNA"/>
</dbReference>
<protein>
    <recommendedName>
        <fullName evidence="16">Disulfide bond formation protein B</fullName>
    </recommendedName>
</protein>
<keyword evidence="13" id="KW-0676">Redox-active center</keyword>
<dbReference type="InterPro" id="IPR050183">
    <property type="entry name" value="DsbB"/>
</dbReference>
<evidence type="ECO:0000256" key="5">
    <source>
        <dbReference type="ARBA" id="ARBA00022519"/>
    </source>
</evidence>
<proteinExistence type="inferred from homology"/>
<keyword evidence="10 14" id="KW-0472">Membrane</keyword>
<evidence type="ECO:0000256" key="9">
    <source>
        <dbReference type="ARBA" id="ARBA00023002"/>
    </source>
</evidence>
<dbReference type="HAMAP" id="MF_00286">
    <property type="entry name" value="DsbB"/>
    <property type="match status" value="1"/>
</dbReference>
<gene>
    <name evidence="15" type="ORF">METZ01_LOCUS2472</name>
</gene>
<sequence>MQDLLFSNSRRFFALLGAASLGLIIVALFFEHMLLLKPCILCYVQRACVYLLILVSLVGFLHKNQSLLILRTYMGLCIAFIISGMSLSIRQLYLQNLPRELVPTCGPDIDYLFETLPVLEVIMIAIKGDGNCAEVLWSFLGISLPGWLLVAFVGLLFYTLVSLYISKKLHSKS</sequence>
<dbReference type="InterPro" id="IPR022920">
    <property type="entry name" value="Disulphide_bond_form_DsbB"/>
</dbReference>
<keyword evidence="3" id="KW-0813">Transport</keyword>
<keyword evidence="9" id="KW-0560">Oxidoreductase</keyword>
<feature type="transmembrane region" description="Helical" evidence="14">
    <location>
        <begin position="144"/>
        <end position="165"/>
    </location>
</feature>
<evidence type="ECO:0000256" key="12">
    <source>
        <dbReference type="ARBA" id="ARBA00023186"/>
    </source>
</evidence>
<evidence type="ECO:0000256" key="13">
    <source>
        <dbReference type="ARBA" id="ARBA00023284"/>
    </source>
</evidence>
<keyword evidence="8 14" id="KW-1133">Transmembrane helix</keyword>
<dbReference type="SUPFAM" id="SSF158442">
    <property type="entry name" value="DsbB-like"/>
    <property type="match status" value="1"/>
</dbReference>
<comment type="similarity">
    <text evidence="2">Belongs to the DsbB family.</text>
</comment>
<evidence type="ECO:0000256" key="10">
    <source>
        <dbReference type="ARBA" id="ARBA00023136"/>
    </source>
</evidence>